<organism evidence="1 2">
    <name type="scientific">Psilocybe cubensis</name>
    <name type="common">Psychedelic mushroom</name>
    <name type="synonym">Stropharia cubensis</name>
    <dbReference type="NCBI Taxonomy" id="181762"/>
    <lineage>
        <taxon>Eukaryota</taxon>
        <taxon>Fungi</taxon>
        <taxon>Dikarya</taxon>
        <taxon>Basidiomycota</taxon>
        <taxon>Agaricomycotina</taxon>
        <taxon>Agaricomycetes</taxon>
        <taxon>Agaricomycetidae</taxon>
        <taxon>Agaricales</taxon>
        <taxon>Agaricineae</taxon>
        <taxon>Strophariaceae</taxon>
        <taxon>Psilocybe</taxon>
    </lineage>
</organism>
<protein>
    <submittedName>
        <fullName evidence="1">1-phosphatidylinositol phosphodiesterase</fullName>
    </submittedName>
</protein>
<proteinExistence type="predicted"/>
<comment type="caution">
    <text evidence="1">The sequence shown here is derived from an EMBL/GenBank/DDBJ whole genome shotgun (WGS) entry which is preliminary data.</text>
</comment>
<accession>A0ACB8H8L5</accession>
<gene>
    <name evidence="1" type="ORF">JR316_0003545</name>
</gene>
<reference evidence="1" key="1">
    <citation type="submission" date="2021-10" db="EMBL/GenBank/DDBJ databases">
        <title>Psilocybe cubensis genome.</title>
        <authorList>
            <person name="Mckernan K.J."/>
            <person name="Crawford S."/>
            <person name="Trippe A."/>
            <person name="Kane L.T."/>
            <person name="Mclaughlin S."/>
        </authorList>
    </citation>
    <scope>NUCLEOTIDE SEQUENCE</scope>
    <source>
        <strain evidence="1">MGC-MH-2018</strain>
    </source>
</reference>
<sequence>MIITIRNLTTDIIVAQASSSPSKFNVNRRTKHHGNGSTEKSSFPTEITLHTSVDVVMELPKGFQHELNLQHIPDTVQDLSSSTMTETQGLLGRNKWHIHPEGFKVRFSMMLGSFLSEMPDRLPLSSLALPGTHDTMAFHGWPISQCQSPASPLSTQLLGGIRVLDIRLAVIPPPTPILKPDIKYELIAYHGLWPQKTPFTIILKDIHAFLNSPIGMKETIVMSIKQEDFVVTPARIFSKLVRETIVHGAGGWGDSESTGHGVNKGMWFLENRIPRLGEVRGKVVMLSRFGGDGHGWEGGLEGLGIHPTTWPDSEKKGFQWELKGTLVRTHDWYGIPSFLSIPEKVKLGTENLIPPPDLKKPLLPITYFSAASFPLAFPPTVAKGFGWPKWGLGVEGVNSKLGAWLLDQLGGDAGAAYPKATNKDILLEKRPQGEQQAEPRIRGWTFLDYYSEPEGGDLVPLLIECNFRGRKEGEEGCQDPNL</sequence>
<dbReference type="Proteomes" id="UP000664032">
    <property type="component" value="Unassembled WGS sequence"/>
</dbReference>
<name>A0ACB8H8L5_PSICU</name>
<evidence type="ECO:0000313" key="2">
    <source>
        <dbReference type="Proteomes" id="UP000664032"/>
    </source>
</evidence>
<dbReference type="EMBL" id="JAFIQS020000003">
    <property type="protein sequence ID" value="KAH9484065.1"/>
    <property type="molecule type" value="Genomic_DNA"/>
</dbReference>
<evidence type="ECO:0000313" key="1">
    <source>
        <dbReference type="EMBL" id="KAH9484065.1"/>
    </source>
</evidence>
<keyword evidence="2" id="KW-1185">Reference proteome</keyword>